<reference evidence="1" key="1">
    <citation type="submission" date="2014-11" db="EMBL/GenBank/DDBJ databases">
        <authorList>
            <person name="Amaro Gonzalez C."/>
        </authorList>
    </citation>
    <scope>NUCLEOTIDE SEQUENCE</scope>
</reference>
<proteinExistence type="predicted"/>
<evidence type="ECO:0000313" key="1">
    <source>
        <dbReference type="EMBL" id="JAI05023.1"/>
    </source>
</evidence>
<dbReference type="EMBL" id="GBXM01003555">
    <property type="protein sequence ID" value="JAI05023.1"/>
    <property type="molecule type" value="Transcribed_RNA"/>
</dbReference>
<name>A0A0E9XQK6_ANGAN</name>
<organism evidence="1">
    <name type="scientific">Anguilla anguilla</name>
    <name type="common">European freshwater eel</name>
    <name type="synonym">Muraena anguilla</name>
    <dbReference type="NCBI Taxonomy" id="7936"/>
    <lineage>
        <taxon>Eukaryota</taxon>
        <taxon>Metazoa</taxon>
        <taxon>Chordata</taxon>
        <taxon>Craniata</taxon>
        <taxon>Vertebrata</taxon>
        <taxon>Euteleostomi</taxon>
        <taxon>Actinopterygii</taxon>
        <taxon>Neopterygii</taxon>
        <taxon>Teleostei</taxon>
        <taxon>Anguilliformes</taxon>
        <taxon>Anguillidae</taxon>
        <taxon>Anguilla</taxon>
    </lineage>
</organism>
<sequence>MLVTEIGLLPQQCNNFSHYWTDLEFNQHLSFILTNKQKHLHRFFPQTIWQVQRSLKLTCQTELD</sequence>
<protein>
    <submittedName>
        <fullName evidence="1">Uncharacterized protein</fullName>
    </submittedName>
</protein>
<reference evidence="1" key="2">
    <citation type="journal article" date="2015" name="Fish Shellfish Immunol.">
        <title>Early steps in the European eel (Anguilla anguilla)-Vibrio vulnificus interaction in the gills: Role of the RtxA13 toxin.</title>
        <authorList>
            <person name="Callol A."/>
            <person name="Pajuelo D."/>
            <person name="Ebbesson L."/>
            <person name="Teles M."/>
            <person name="MacKenzie S."/>
            <person name="Amaro C."/>
        </authorList>
    </citation>
    <scope>NUCLEOTIDE SEQUENCE</scope>
</reference>
<dbReference type="AlphaFoldDB" id="A0A0E9XQK6"/>
<accession>A0A0E9XQK6</accession>